<reference evidence="9" key="1">
    <citation type="submission" date="2019-05" db="EMBL/GenBank/DDBJ databases">
        <title>Annotation for the trematode Fasciolopsis buski.</title>
        <authorList>
            <person name="Choi Y.-J."/>
        </authorList>
    </citation>
    <scope>NUCLEOTIDE SEQUENCE</scope>
    <source>
        <strain evidence="9">HT</strain>
        <tissue evidence="9">Whole worm</tissue>
    </source>
</reference>
<comment type="caution">
    <text evidence="9">The sequence shown here is derived from an EMBL/GenBank/DDBJ whole genome shotgun (WGS) entry which is preliminary data.</text>
</comment>
<evidence type="ECO:0000256" key="2">
    <source>
        <dbReference type="ARBA" id="ARBA00007558"/>
    </source>
</evidence>
<comment type="subcellular location">
    <subcellularLocation>
        <location evidence="1">Membrane</location>
    </subcellularLocation>
</comment>
<evidence type="ECO:0000256" key="5">
    <source>
        <dbReference type="ARBA" id="ARBA00023136"/>
    </source>
</evidence>
<evidence type="ECO:0000256" key="1">
    <source>
        <dbReference type="ARBA" id="ARBA00004370"/>
    </source>
</evidence>
<feature type="domain" description="Root UVB sensitive protein C-terminal" evidence="8">
    <location>
        <begin position="288"/>
        <end position="452"/>
    </location>
</feature>
<organism evidence="9 10">
    <name type="scientific">Fasciolopsis buskii</name>
    <dbReference type="NCBI Taxonomy" id="27845"/>
    <lineage>
        <taxon>Eukaryota</taxon>
        <taxon>Metazoa</taxon>
        <taxon>Spiralia</taxon>
        <taxon>Lophotrochozoa</taxon>
        <taxon>Platyhelminthes</taxon>
        <taxon>Trematoda</taxon>
        <taxon>Digenea</taxon>
        <taxon>Plagiorchiida</taxon>
        <taxon>Echinostomata</taxon>
        <taxon>Echinostomatoidea</taxon>
        <taxon>Fasciolidae</taxon>
        <taxon>Fasciolopsis</taxon>
    </lineage>
</organism>
<dbReference type="InterPro" id="IPR006968">
    <property type="entry name" value="RUS_fam"/>
</dbReference>
<dbReference type="Pfam" id="PF24160">
    <property type="entry name" value="UVB_sens_C"/>
    <property type="match status" value="1"/>
</dbReference>
<accession>A0A8E0RWI3</accession>
<sequence length="454" mass="50462">MTIHKLGFECYGEDRPSPIFVDFSYPERSWSWDSFLSLFKKVFLPKGYPHSVSSDYMEYQIWDTIQALASSVTGALAAQAVLIGVGVGNAQATVLSASLSWMLKNGSGMIGKILFVGIHGSQLDCNCKRWRLLADILNDGALFLELCSPFVPNLFVPMVCVADVLRSVVSVAGGATRAAVIQHQALDNNMADLSAKDGSQETLSNLLALLFNLSFVYAVTGNWTLIWFGFLLLTGLHLYANYRAVRCLRLTTFNRNRFTIATQSWLTARLGSQSVWSTSSDSTTHQFPSVEWVNAQEPVLGSAATPNIRLGCSVYTLPEDGRLQLPALIGLFSDVQYILYCPDWRQIALGNLNRSPHVYIVLLTNCEPRTQLLAMLHAELLTTLSKPDKDVQRSTMAKQTRQAENLAQFTEATLQMARLLLDEMTMAVRTSAEARWDLTAHHFAADEWRAAWCD</sequence>
<dbReference type="EMBL" id="LUCM01004788">
    <property type="protein sequence ID" value="KAA0193810.1"/>
    <property type="molecule type" value="Genomic_DNA"/>
</dbReference>
<gene>
    <name evidence="9" type="ORF">FBUS_09895</name>
</gene>
<keyword evidence="3 6" id="KW-0812">Transmembrane</keyword>
<evidence type="ECO:0000256" key="6">
    <source>
        <dbReference type="SAM" id="Phobius"/>
    </source>
</evidence>
<dbReference type="PANTHER" id="PTHR12770">
    <property type="entry name" value="RUS1 FAMILY PROTEIN C16ORF58"/>
    <property type="match status" value="1"/>
</dbReference>
<proteinExistence type="inferred from homology"/>
<keyword evidence="4 6" id="KW-1133">Transmembrane helix</keyword>
<dbReference type="GO" id="GO:0016020">
    <property type="term" value="C:membrane"/>
    <property type="evidence" value="ECO:0007669"/>
    <property type="project" value="UniProtKB-SubCell"/>
</dbReference>
<comment type="similarity">
    <text evidence="2">Belongs to the RUS1 family.</text>
</comment>
<dbReference type="Proteomes" id="UP000728185">
    <property type="component" value="Unassembled WGS sequence"/>
</dbReference>
<evidence type="ECO:0000313" key="9">
    <source>
        <dbReference type="EMBL" id="KAA0193810.1"/>
    </source>
</evidence>
<dbReference type="InterPro" id="IPR054549">
    <property type="entry name" value="UVB_sens_RUS_dom"/>
</dbReference>
<evidence type="ECO:0000313" key="10">
    <source>
        <dbReference type="Proteomes" id="UP000728185"/>
    </source>
</evidence>
<evidence type="ECO:0000256" key="4">
    <source>
        <dbReference type="ARBA" id="ARBA00022989"/>
    </source>
</evidence>
<dbReference type="OrthoDB" id="364779at2759"/>
<evidence type="ECO:0000256" key="3">
    <source>
        <dbReference type="ARBA" id="ARBA00022692"/>
    </source>
</evidence>
<feature type="transmembrane region" description="Helical" evidence="6">
    <location>
        <begin position="225"/>
        <end position="242"/>
    </location>
</feature>
<dbReference type="AlphaFoldDB" id="A0A8E0RWI3"/>
<dbReference type="Pfam" id="PF04884">
    <property type="entry name" value="UVB_sens_prot"/>
    <property type="match status" value="1"/>
</dbReference>
<dbReference type="PANTHER" id="PTHR12770:SF31">
    <property type="entry name" value="RUS FAMILY MEMBER 1"/>
    <property type="match status" value="1"/>
</dbReference>
<name>A0A8E0RWI3_9TREM</name>
<evidence type="ECO:0000259" key="7">
    <source>
        <dbReference type="Pfam" id="PF04884"/>
    </source>
</evidence>
<keyword evidence="10" id="KW-1185">Reference proteome</keyword>
<feature type="domain" description="Protein root UVB sensitive/RUS" evidence="7">
    <location>
        <begin position="31"/>
        <end position="267"/>
    </location>
</feature>
<keyword evidence="5 6" id="KW-0472">Membrane</keyword>
<dbReference type="InterPro" id="IPR055412">
    <property type="entry name" value="UVB_sens_C"/>
</dbReference>
<protein>
    <submittedName>
        <fullName evidence="9">Uncharacterized protein</fullName>
    </submittedName>
</protein>
<evidence type="ECO:0000259" key="8">
    <source>
        <dbReference type="Pfam" id="PF24160"/>
    </source>
</evidence>